<dbReference type="AlphaFoldDB" id="W2S6Z6"/>
<proteinExistence type="predicted"/>
<keyword evidence="3" id="KW-1185">Reference proteome</keyword>
<protein>
    <recommendedName>
        <fullName evidence="1">Glyoxalase/Bleomycin resistance-like N-terminal domain-containing protein</fullName>
    </recommendedName>
</protein>
<dbReference type="eggNOG" id="ENOG502SY30">
    <property type="taxonomic scope" value="Eukaryota"/>
</dbReference>
<dbReference type="SUPFAM" id="SSF54593">
    <property type="entry name" value="Glyoxalase/Bleomycin resistance protein/Dihydroxybiphenyl dioxygenase"/>
    <property type="match status" value="1"/>
</dbReference>
<dbReference type="RefSeq" id="XP_008713515.1">
    <property type="nucleotide sequence ID" value="XM_008715293.1"/>
</dbReference>
<dbReference type="Gene3D" id="3.10.180.10">
    <property type="entry name" value="2,3-Dihydroxybiphenyl 1,2-Dioxygenase, domain 1"/>
    <property type="match status" value="1"/>
</dbReference>
<feature type="domain" description="Glyoxalase/Bleomycin resistance-like N-terminal" evidence="1">
    <location>
        <begin position="8"/>
        <end position="36"/>
    </location>
</feature>
<dbReference type="EMBL" id="KB822715">
    <property type="protein sequence ID" value="ETN44442.1"/>
    <property type="molecule type" value="Genomic_DNA"/>
</dbReference>
<evidence type="ECO:0000313" key="3">
    <source>
        <dbReference type="Proteomes" id="UP000030752"/>
    </source>
</evidence>
<reference evidence="2 3" key="1">
    <citation type="submission" date="2013-03" db="EMBL/GenBank/DDBJ databases">
        <title>The Genome Sequence of Phialophora europaea CBS 101466.</title>
        <authorList>
            <consortium name="The Broad Institute Genomics Platform"/>
            <person name="Cuomo C."/>
            <person name="de Hoog S."/>
            <person name="Gorbushina A."/>
            <person name="Walker B."/>
            <person name="Young S.K."/>
            <person name="Zeng Q."/>
            <person name="Gargeya S."/>
            <person name="Fitzgerald M."/>
            <person name="Haas B."/>
            <person name="Abouelleil A."/>
            <person name="Allen A.W."/>
            <person name="Alvarado L."/>
            <person name="Arachchi H.M."/>
            <person name="Berlin A.M."/>
            <person name="Chapman S.B."/>
            <person name="Gainer-Dewar J."/>
            <person name="Goldberg J."/>
            <person name="Griggs A."/>
            <person name="Gujja S."/>
            <person name="Hansen M."/>
            <person name="Howarth C."/>
            <person name="Imamovic A."/>
            <person name="Ireland A."/>
            <person name="Larimer J."/>
            <person name="McCowan C."/>
            <person name="Murphy C."/>
            <person name="Pearson M."/>
            <person name="Poon T.W."/>
            <person name="Priest M."/>
            <person name="Roberts A."/>
            <person name="Saif S."/>
            <person name="Shea T."/>
            <person name="Sisk P."/>
            <person name="Sykes S."/>
            <person name="Wortman J."/>
            <person name="Nusbaum C."/>
            <person name="Birren B."/>
        </authorList>
    </citation>
    <scope>NUCLEOTIDE SEQUENCE [LARGE SCALE GENOMIC DNA]</scope>
    <source>
        <strain evidence="2 3">CBS 101466</strain>
    </source>
</reference>
<dbReference type="HOGENOM" id="CLU_046006_21_0_1"/>
<evidence type="ECO:0000259" key="1">
    <source>
        <dbReference type="Pfam" id="PF22677"/>
    </source>
</evidence>
<organism evidence="2 3">
    <name type="scientific">Cyphellophora europaea (strain CBS 101466)</name>
    <name type="common">Phialophora europaea</name>
    <dbReference type="NCBI Taxonomy" id="1220924"/>
    <lineage>
        <taxon>Eukaryota</taxon>
        <taxon>Fungi</taxon>
        <taxon>Dikarya</taxon>
        <taxon>Ascomycota</taxon>
        <taxon>Pezizomycotina</taxon>
        <taxon>Eurotiomycetes</taxon>
        <taxon>Chaetothyriomycetidae</taxon>
        <taxon>Chaetothyriales</taxon>
        <taxon>Cyphellophoraceae</taxon>
        <taxon>Cyphellophora</taxon>
    </lineage>
</organism>
<dbReference type="VEuPathDB" id="FungiDB:HMPREF1541_10623"/>
<dbReference type="PANTHER" id="PTHR36503">
    <property type="entry name" value="BLR2520 PROTEIN"/>
    <property type="match status" value="1"/>
</dbReference>
<dbReference type="InterPro" id="IPR053863">
    <property type="entry name" value="Glyoxy/Ble-like_N"/>
</dbReference>
<dbReference type="Proteomes" id="UP000030752">
    <property type="component" value="Unassembled WGS sequence"/>
</dbReference>
<dbReference type="PANTHER" id="PTHR36503:SF2">
    <property type="entry name" value="BLR2408 PROTEIN"/>
    <property type="match status" value="1"/>
</dbReference>
<accession>W2S6Z6</accession>
<dbReference type="Pfam" id="PF22677">
    <property type="entry name" value="Ble-like_N"/>
    <property type="match status" value="1"/>
</dbReference>
<dbReference type="InParanoid" id="W2S6Z6"/>
<name>W2S6Z6_CYPE1</name>
<gene>
    <name evidence="2" type="ORF">HMPREF1541_10623</name>
</gene>
<sequence>MASPYQNSLFLNIPVADLTRSIAFYTAIGFVKNETFSSPEAGTMSLPPTPSTTGPAAHGGTIKIMLLTYDFYSSFLPPGVQMGDPQKAAQCIMCLTRESKEAVDEIAETAAASGGSKDVREKTAMEKEMEKSGMYGRVLRDPDGHIIETVWMPAENYVGKE</sequence>
<evidence type="ECO:0000313" key="2">
    <source>
        <dbReference type="EMBL" id="ETN44442.1"/>
    </source>
</evidence>
<dbReference type="InterPro" id="IPR029068">
    <property type="entry name" value="Glyas_Bleomycin-R_OHBP_Dase"/>
</dbReference>
<dbReference type="GeneID" id="19977962"/>
<dbReference type="OrthoDB" id="4181370at2759"/>